<name>A0ABT6MVW7_9GAMM</name>
<evidence type="ECO:0000313" key="3">
    <source>
        <dbReference type="Proteomes" id="UP001160550"/>
    </source>
</evidence>
<dbReference type="EMBL" id="JARYGX010000030">
    <property type="protein sequence ID" value="MDH7454608.1"/>
    <property type="molecule type" value="Genomic_DNA"/>
</dbReference>
<gene>
    <name evidence="2" type="ORF">QF205_16240</name>
</gene>
<organism evidence="2 3">
    <name type="scientific">Luteimonas composti</name>
    <dbReference type="NCBI Taxonomy" id="398257"/>
    <lineage>
        <taxon>Bacteria</taxon>
        <taxon>Pseudomonadati</taxon>
        <taxon>Pseudomonadota</taxon>
        <taxon>Gammaproteobacteria</taxon>
        <taxon>Lysobacterales</taxon>
        <taxon>Lysobacteraceae</taxon>
        <taxon>Luteimonas</taxon>
    </lineage>
</organism>
<dbReference type="Pfam" id="PF08000">
    <property type="entry name" value="bPH_1"/>
    <property type="match status" value="1"/>
</dbReference>
<sequence>MGLLDALLGNASEAPVDKVAAELAPLLIEGERVERAFVLFRDLFVFTSRRLILVNKQGLTGSKVETLCVPYRSIVSFSVENAGSFDMDSELRLWISGQPAPVSKTFGRKVDAKALLGLLSARVLG</sequence>
<dbReference type="PANTHER" id="PTHR35796:SF3">
    <property type="entry name" value="BHLH DOMAIN-CONTAINING PROTEIN"/>
    <property type="match status" value="1"/>
</dbReference>
<feature type="domain" description="Bacterial Pleckstrin homology" evidence="1">
    <location>
        <begin position="2"/>
        <end position="121"/>
    </location>
</feature>
<comment type="caution">
    <text evidence="2">The sequence shown here is derived from an EMBL/GenBank/DDBJ whole genome shotgun (WGS) entry which is preliminary data.</text>
</comment>
<protein>
    <submittedName>
        <fullName evidence="2">PH domain-containing protein</fullName>
    </submittedName>
</protein>
<dbReference type="Proteomes" id="UP001160550">
    <property type="component" value="Unassembled WGS sequence"/>
</dbReference>
<dbReference type="CDD" id="cd13225">
    <property type="entry name" value="PH-like_bacteria"/>
    <property type="match status" value="1"/>
</dbReference>
<dbReference type="RefSeq" id="WP_280943836.1">
    <property type="nucleotide sequence ID" value="NZ_JARYGX010000030.1"/>
</dbReference>
<dbReference type="InterPro" id="IPR037063">
    <property type="entry name" value="PHb_sf"/>
</dbReference>
<dbReference type="PANTHER" id="PTHR35796">
    <property type="entry name" value="HYPOTHETICAL CYTOSOLIC PROTEIN"/>
    <property type="match status" value="1"/>
</dbReference>
<dbReference type="InterPro" id="IPR012544">
    <property type="entry name" value="PHb"/>
</dbReference>
<keyword evidence="3" id="KW-1185">Reference proteome</keyword>
<reference evidence="2" key="1">
    <citation type="journal article" date="2007" name="Int. J. Syst. Evol. Microbiol.">
        <title>Luteimonas composti sp. nov., a moderately thermophilic bacterium isolated from food waste.</title>
        <authorList>
            <person name="Young C.C."/>
            <person name="Kampfer P."/>
            <person name="Chen W.M."/>
            <person name="Yen W.S."/>
            <person name="Arun A.B."/>
            <person name="Lai W.A."/>
            <person name="Shen F.T."/>
            <person name="Rekha P.D."/>
            <person name="Lin K.Y."/>
            <person name="Chou J.H."/>
        </authorList>
    </citation>
    <scope>NUCLEOTIDE SEQUENCE</scope>
    <source>
        <strain evidence="2">CC-YY355</strain>
    </source>
</reference>
<proteinExistence type="predicted"/>
<evidence type="ECO:0000313" key="2">
    <source>
        <dbReference type="EMBL" id="MDH7454608.1"/>
    </source>
</evidence>
<dbReference type="SUPFAM" id="SSF50729">
    <property type="entry name" value="PH domain-like"/>
    <property type="match status" value="1"/>
</dbReference>
<reference evidence="2" key="2">
    <citation type="submission" date="2023-04" db="EMBL/GenBank/DDBJ databases">
        <authorList>
            <person name="Sun J.-Q."/>
        </authorList>
    </citation>
    <scope>NUCLEOTIDE SEQUENCE</scope>
    <source>
        <strain evidence="2">CC-YY355</strain>
    </source>
</reference>
<evidence type="ECO:0000259" key="1">
    <source>
        <dbReference type="Pfam" id="PF08000"/>
    </source>
</evidence>
<accession>A0ABT6MVW7</accession>
<dbReference type="Gene3D" id="2.30.29.50">
    <property type="entry name" value="Bacterial Pleckstrin homology domain"/>
    <property type="match status" value="1"/>
</dbReference>